<dbReference type="AlphaFoldDB" id="A0A072UUQ9"/>
<reference evidence="1 3" key="1">
    <citation type="journal article" date="2011" name="Nature">
        <title>The Medicago genome provides insight into the evolution of rhizobial symbioses.</title>
        <authorList>
            <person name="Young N.D."/>
            <person name="Debelle F."/>
            <person name="Oldroyd G.E."/>
            <person name="Geurts R."/>
            <person name="Cannon S.B."/>
            <person name="Udvardi M.K."/>
            <person name="Benedito V.A."/>
            <person name="Mayer K.F."/>
            <person name="Gouzy J."/>
            <person name="Schoof H."/>
            <person name="Van de Peer Y."/>
            <person name="Proost S."/>
            <person name="Cook D.R."/>
            <person name="Meyers B.C."/>
            <person name="Spannagl M."/>
            <person name="Cheung F."/>
            <person name="De Mita S."/>
            <person name="Krishnakumar V."/>
            <person name="Gundlach H."/>
            <person name="Zhou S."/>
            <person name="Mudge J."/>
            <person name="Bharti A.K."/>
            <person name="Murray J.D."/>
            <person name="Naoumkina M.A."/>
            <person name="Rosen B."/>
            <person name="Silverstein K.A."/>
            <person name="Tang H."/>
            <person name="Rombauts S."/>
            <person name="Zhao P.X."/>
            <person name="Zhou P."/>
            <person name="Barbe V."/>
            <person name="Bardou P."/>
            <person name="Bechner M."/>
            <person name="Bellec A."/>
            <person name="Berger A."/>
            <person name="Berges H."/>
            <person name="Bidwell S."/>
            <person name="Bisseling T."/>
            <person name="Choisne N."/>
            <person name="Couloux A."/>
            <person name="Denny R."/>
            <person name="Deshpande S."/>
            <person name="Dai X."/>
            <person name="Doyle J.J."/>
            <person name="Dudez A.M."/>
            <person name="Farmer A.D."/>
            <person name="Fouteau S."/>
            <person name="Franken C."/>
            <person name="Gibelin C."/>
            <person name="Gish J."/>
            <person name="Goldstein S."/>
            <person name="Gonzalez A.J."/>
            <person name="Green P.J."/>
            <person name="Hallab A."/>
            <person name="Hartog M."/>
            <person name="Hua A."/>
            <person name="Humphray S.J."/>
            <person name="Jeong D.H."/>
            <person name="Jing Y."/>
            <person name="Jocker A."/>
            <person name="Kenton S.M."/>
            <person name="Kim D.J."/>
            <person name="Klee K."/>
            <person name="Lai H."/>
            <person name="Lang C."/>
            <person name="Lin S."/>
            <person name="Macmil S.L."/>
            <person name="Magdelenat G."/>
            <person name="Matthews L."/>
            <person name="McCorrison J."/>
            <person name="Monaghan E.L."/>
            <person name="Mun J.H."/>
            <person name="Najar F.Z."/>
            <person name="Nicholson C."/>
            <person name="Noirot C."/>
            <person name="O'Bleness M."/>
            <person name="Paule C.R."/>
            <person name="Poulain J."/>
            <person name="Prion F."/>
            <person name="Qin B."/>
            <person name="Qu C."/>
            <person name="Retzel E.F."/>
            <person name="Riddle C."/>
            <person name="Sallet E."/>
            <person name="Samain S."/>
            <person name="Samson N."/>
            <person name="Sanders I."/>
            <person name="Saurat O."/>
            <person name="Scarpelli C."/>
            <person name="Schiex T."/>
            <person name="Segurens B."/>
            <person name="Severin A.J."/>
            <person name="Sherrier D.J."/>
            <person name="Shi R."/>
            <person name="Sims S."/>
            <person name="Singer S.R."/>
            <person name="Sinharoy S."/>
            <person name="Sterck L."/>
            <person name="Viollet A."/>
            <person name="Wang B.B."/>
            <person name="Wang K."/>
            <person name="Wang M."/>
            <person name="Wang X."/>
            <person name="Warfsmann J."/>
            <person name="Weissenbach J."/>
            <person name="White D.D."/>
            <person name="White J.D."/>
            <person name="Wiley G.B."/>
            <person name="Wincker P."/>
            <person name="Xing Y."/>
            <person name="Yang L."/>
            <person name="Yao Z."/>
            <person name="Ying F."/>
            <person name="Zhai J."/>
            <person name="Zhou L."/>
            <person name="Zuber A."/>
            <person name="Denarie J."/>
            <person name="Dixon R.A."/>
            <person name="May G.D."/>
            <person name="Schwartz D.C."/>
            <person name="Rogers J."/>
            <person name="Quetier F."/>
            <person name="Town C.D."/>
            <person name="Roe B.A."/>
        </authorList>
    </citation>
    <scope>NUCLEOTIDE SEQUENCE [LARGE SCALE GENOMIC DNA]</scope>
    <source>
        <strain evidence="1">A17</strain>
        <strain evidence="2 3">cv. Jemalong A17</strain>
    </source>
</reference>
<sequence>MVSFENCEDIAKVHMLESRVTTPFGKDYGFKCTCITGSAKVPKVLNHFRIFSDTEKTPGPTTFVEKSHLSVVSRID</sequence>
<dbReference type="EMBL" id="CM001219">
    <property type="protein sequence ID" value="KEH33569.1"/>
    <property type="molecule type" value="Genomic_DNA"/>
</dbReference>
<dbReference type="Proteomes" id="UP000002051">
    <property type="component" value="Chromosome 3"/>
</dbReference>
<protein>
    <submittedName>
        <fullName evidence="1 2">Uncharacterized protein</fullName>
    </submittedName>
</protein>
<proteinExistence type="predicted"/>
<evidence type="ECO:0000313" key="3">
    <source>
        <dbReference type="Proteomes" id="UP000002051"/>
    </source>
</evidence>
<reference evidence="1 3" key="2">
    <citation type="journal article" date="2014" name="BMC Genomics">
        <title>An improved genome release (version Mt4.0) for the model legume Medicago truncatula.</title>
        <authorList>
            <person name="Tang H."/>
            <person name="Krishnakumar V."/>
            <person name="Bidwell S."/>
            <person name="Rosen B."/>
            <person name="Chan A."/>
            <person name="Zhou S."/>
            <person name="Gentzbittel L."/>
            <person name="Childs K.L."/>
            <person name="Yandell M."/>
            <person name="Gundlach H."/>
            <person name="Mayer K.F."/>
            <person name="Schwartz D.C."/>
            <person name="Town C.D."/>
        </authorList>
    </citation>
    <scope>GENOME REANNOTATION</scope>
    <source>
        <strain evidence="1">A17</strain>
        <strain evidence="2 3">cv. Jemalong A17</strain>
    </source>
</reference>
<dbReference type="EnsemblPlants" id="KEH33569">
    <property type="protein sequence ID" value="KEH33569"/>
    <property type="gene ID" value="MTR_3g047175"/>
</dbReference>
<dbReference type="HOGENOM" id="CLU_194057_0_0_1"/>
<evidence type="ECO:0000313" key="2">
    <source>
        <dbReference type="EnsemblPlants" id="KEH33569"/>
    </source>
</evidence>
<keyword evidence="3" id="KW-1185">Reference proteome</keyword>
<gene>
    <name evidence="1" type="ordered locus">MTR_3g047175</name>
</gene>
<reference evidence="2" key="3">
    <citation type="submission" date="2015-04" db="UniProtKB">
        <authorList>
            <consortium name="EnsemblPlants"/>
        </authorList>
    </citation>
    <scope>IDENTIFICATION</scope>
    <source>
        <strain evidence="2">cv. Jemalong A17</strain>
    </source>
</reference>
<accession>A0A072UUQ9</accession>
<name>A0A072UUQ9_MEDTR</name>
<organism evidence="1 3">
    <name type="scientific">Medicago truncatula</name>
    <name type="common">Barrel medic</name>
    <name type="synonym">Medicago tribuloides</name>
    <dbReference type="NCBI Taxonomy" id="3880"/>
    <lineage>
        <taxon>Eukaryota</taxon>
        <taxon>Viridiplantae</taxon>
        <taxon>Streptophyta</taxon>
        <taxon>Embryophyta</taxon>
        <taxon>Tracheophyta</taxon>
        <taxon>Spermatophyta</taxon>
        <taxon>Magnoliopsida</taxon>
        <taxon>eudicotyledons</taxon>
        <taxon>Gunneridae</taxon>
        <taxon>Pentapetalae</taxon>
        <taxon>rosids</taxon>
        <taxon>fabids</taxon>
        <taxon>Fabales</taxon>
        <taxon>Fabaceae</taxon>
        <taxon>Papilionoideae</taxon>
        <taxon>50 kb inversion clade</taxon>
        <taxon>NPAAA clade</taxon>
        <taxon>Hologalegina</taxon>
        <taxon>IRL clade</taxon>
        <taxon>Trifolieae</taxon>
        <taxon>Medicago</taxon>
    </lineage>
</organism>
<evidence type="ECO:0000313" key="1">
    <source>
        <dbReference type="EMBL" id="KEH33569.1"/>
    </source>
</evidence>